<evidence type="ECO:0000256" key="1">
    <source>
        <dbReference type="SAM" id="MobiDB-lite"/>
    </source>
</evidence>
<name>A0A6A2ZJC5_HIBSY</name>
<organism evidence="4 5">
    <name type="scientific">Hibiscus syriacus</name>
    <name type="common">Rose of Sharon</name>
    <dbReference type="NCBI Taxonomy" id="106335"/>
    <lineage>
        <taxon>Eukaryota</taxon>
        <taxon>Viridiplantae</taxon>
        <taxon>Streptophyta</taxon>
        <taxon>Embryophyta</taxon>
        <taxon>Tracheophyta</taxon>
        <taxon>Spermatophyta</taxon>
        <taxon>Magnoliopsida</taxon>
        <taxon>eudicotyledons</taxon>
        <taxon>Gunneridae</taxon>
        <taxon>Pentapetalae</taxon>
        <taxon>rosids</taxon>
        <taxon>malvids</taxon>
        <taxon>Malvales</taxon>
        <taxon>Malvaceae</taxon>
        <taxon>Malvoideae</taxon>
        <taxon>Hibiscus</taxon>
    </lineage>
</organism>
<protein>
    <submittedName>
        <fullName evidence="4">Leucine-rich repeat family protein</fullName>
    </submittedName>
</protein>
<sequence>MNTVTSTALRHGGDASVSALHPDVFQSHILSRLDGASLASLASVSSQLHALSNEEHLWRNICSSTWPSVNHPRVQQIISTFPSGHRSFFSDSFPFPVPRPLNPAVNNTSTLPTELIFAVDVYYQNEIIYSKVEEIDTSSSWFLCSPFRVDLLDPKDSASIPVKYSNGSEDETWLKHKEENLSLSWIVIDPTRKRAVNMSSRRAVSVQQHWLTGDVHMRFGTVVSGDERRGSAREWVECGVVVTCIGKEGGEMQVREVSMVMEDMEGKGLNGKDSLVILEGIIGEGRRRKERDGNEGKEKYEEFQERKRERKEEKQRKERVLDLVCITVGVAGFLTFWSAILFK</sequence>
<feature type="transmembrane region" description="Helical" evidence="2">
    <location>
        <begin position="320"/>
        <end position="342"/>
    </location>
</feature>
<dbReference type="Proteomes" id="UP000436088">
    <property type="component" value="Unassembled WGS sequence"/>
</dbReference>
<evidence type="ECO:0000256" key="2">
    <source>
        <dbReference type="SAM" id="Phobius"/>
    </source>
</evidence>
<keyword evidence="2" id="KW-1133">Transmembrane helix</keyword>
<evidence type="ECO:0000313" key="5">
    <source>
        <dbReference type="Proteomes" id="UP000436088"/>
    </source>
</evidence>
<dbReference type="EMBL" id="VEPZ02001150">
    <property type="protein sequence ID" value="KAE8691065.1"/>
    <property type="molecule type" value="Genomic_DNA"/>
</dbReference>
<gene>
    <name evidence="4" type="ORF">F3Y22_tig00110893pilonHSYRG01055</name>
</gene>
<dbReference type="InterPro" id="IPR036047">
    <property type="entry name" value="F-box-like_dom_sf"/>
</dbReference>
<dbReference type="Gene3D" id="1.20.1280.50">
    <property type="match status" value="1"/>
</dbReference>
<accession>A0A6A2ZJC5</accession>
<dbReference type="OrthoDB" id="671172at2759"/>
<reference evidence="4" key="1">
    <citation type="submission" date="2019-09" db="EMBL/GenBank/DDBJ databases">
        <title>Draft genome information of white flower Hibiscus syriacus.</title>
        <authorList>
            <person name="Kim Y.-M."/>
        </authorList>
    </citation>
    <scope>NUCLEOTIDE SEQUENCE [LARGE SCALE GENOMIC DNA]</scope>
    <source>
        <strain evidence="4">YM2019G1</strain>
    </source>
</reference>
<feature type="region of interest" description="Disordered" evidence="1">
    <location>
        <begin position="288"/>
        <end position="313"/>
    </location>
</feature>
<evidence type="ECO:0000259" key="3">
    <source>
        <dbReference type="Pfam" id="PF12937"/>
    </source>
</evidence>
<dbReference type="InterPro" id="IPR001810">
    <property type="entry name" value="F-box_dom"/>
</dbReference>
<evidence type="ECO:0000313" key="4">
    <source>
        <dbReference type="EMBL" id="KAE8691065.1"/>
    </source>
</evidence>
<dbReference type="Pfam" id="PF12937">
    <property type="entry name" value="F-box-like"/>
    <property type="match status" value="1"/>
</dbReference>
<dbReference type="AlphaFoldDB" id="A0A6A2ZJC5"/>
<dbReference type="SUPFAM" id="SSF81383">
    <property type="entry name" value="F-box domain"/>
    <property type="match status" value="1"/>
</dbReference>
<dbReference type="PANTHER" id="PTHR33736:SF18">
    <property type="entry name" value="F-BOX DOMAIN-CONTAINING PROTEIN"/>
    <property type="match status" value="1"/>
</dbReference>
<dbReference type="PANTHER" id="PTHR33736">
    <property type="entry name" value="F-BOX PROTEIN-RELATED"/>
    <property type="match status" value="1"/>
</dbReference>
<feature type="domain" description="F-box" evidence="3">
    <location>
        <begin position="25"/>
        <end position="62"/>
    </location>
</feature>
<keyword evidence="2" id="KW-0812">Transmembrane</keyword>
<keyword evidence="5" id="KW-1185">Reference proteome</keyword>
<comment type="caution">
    <text evidence="4">The sequence shown here is derived from an EMBL/GenBank/DDBJ whole genome shotgun (WGS) entry which is preliminary data.</text>
</comment>
<dbReference type="InterPro" id="IPR045283">
    <property type="entry name" value="AT3G44326-like"/>
</dbReference>
<keyword evidence="2" id="KW-0472">Membrane</keyword>
<proteinExistence type="predicted"/>